<dbReference type="CDD" id="cd16325">
    <property type="entry name" value="LolA"/>
    <property type="match status" value="1"/>
</dbReference>
<gene>
    <name evidence="2" type="ORF">HMPREF9440_01065</name>
</gene>
<dbReference type="AlphaFoldDB" id="H3KEA1"/>
<dbReference type="EMBL" id="AFBQ01000145">
    <property type="protein sequence ID" value="EHY31553.1"/>
    <property type="molecule type" value="Genomic_DNA"/>
</dbReference>
<dbReference type="InterPro" id="IPR029046">
    <property type="entry name" value="LolA/LolB/LppX"/>
</dbReference>
<evidence type="ECO:0000256" key="1">
    <source>
        <dbReference type="ARBA" id="ARBA00022729"/>
    </source>
</evidence>
<reference evidence="2 3" key="1">
    <citation type="submission" date="2011-11" db="EMBL/GenBank/DDBJ databases">
        <authorList>
            <person name="Weinstock G."/>
            <person name="Sodergren E."/>
            <person name="Clifton S."/>
            <person name="Fulton L."/>
            <person name="Fulton B."/>
            <person name="Courtney L."/>
            <person name="Fronick C."/>
            <person name="Harrison M."/>
            <person name="Strong C."/>
            <person name="Farmer C."/>
            <person name="Delahaunty K."/>
            <person name="Markovic C."/>
            <person name="Hall O."/>
            <person name="Minx P."/>
            <person name="Tomlinson C."/>
            <person name="Mitreva M."/>
            <person name="Hou S."/>
            <person name="Chen J."/>
            <person name="Wollam A."/>
            <person name="Pepin K.H."/>
            <person name="Johnson M."/>
            <person name="Bhonagiri V."/>
            <person name="Zhang X."/>
            <person name="Suruliraj S."/>
            <person name="Warren W."/>
            <person name="Chinwalla A."/>
            <person name="Mardis E.R."/>
            <person name="Wilson R.K."/>
        </authorList>
    </citation>
    <scope>NUCLEOTIDE SEQUENCE [LARGE SCALE GENOMIC DNA]</scope>
    <source>
        <strain evidence="2 3">YIT 11816</strain>
    </source>
</reference>
<dbReference type="PATRIC" id="fig|762967.3.peg.846"/>
<keyword evidence="3" id="KW-1185">Reference proteome</keyword>
<dbReference type="RefSeq" id="WP_008541858.1">
    <property type="nucleotide sequence ID" value="NZ_JH604942.1"/>
</dbReference>
<name>H3KEA1_9BURK</name>
<evidence type="ECO:0000313" key="2">
    <source>
        <dbReference type="EMBL" id="EHY31553.1"/>
    </source>
</evidence>
<dbReference type="OrthoDB" id="7025041at2"/>
<dbReference type="Gene3D" id="2.50.20.10">
    <property type="entry name" value="Lipoprotein localisation LolA/LolB/LppX"/>
    <property type="match status" value="1"/>
</dbReference>
<dbReference type="SUPFAM" id="SSF89392">
    <property type="entry name" value="Prokaryotic lipoproteins and lipoprotein localization factors"/>
    <property type="match status" value="1"/>
</dbReference>
<protein>
    <submittedName>
        <fullName evidence="2">Outer membrane lipoprotein carrier protein LolA</fullName>
    </submittedName>
</protein>
<dbReference type="InterPro" id="IPR004564">
    <property type="entry name" value="OM_lipoprot_carrier_LolA-like"/>
</dbReference>
<dbReference type="HOGENOM" id="CLU_1282669_0_0_4"/>
<dbReference type="Pfam" id="PF03548">
    <property type="entry name" value="LolA"/>
    <property type="match status" value="1"/>
</dbReference>
<organism evidence="2 3">
    <name type="scientific">Sutterella parvirubra YIT 11816</name>
    <dbReference type="NCBI Taxonomy" id="762967"/>
    <lineage>
        <taxon>Bacteria</taxon>
        <taxon>Pseudomonadati</taxon>
        <taxon>Pseudomonadota</taxon>
        <taxon>Betaproteobacteria</taxon>
        <taxon>Burkholderiales</taxon>
        <taxon>Sutterellaceae</taxon>
        <taxon>Sutterella</taxon>
    </lineage>
</organism>
<keyword evidence="1" id="KW-0732">Signal</keyword>
<sequence length="227" mass="24077">MIVKYFTIVAGCVGVLGIFGGLILPDPAHAAQAAEAPTTSSVSSAPTGALTLDALARGLSRHEIVSGTFTQERTLKGFPKPLQSSGHFVFAAGKGVLWAIDKPFPSEVLLSEKAISTRNDYGTETLSAADIPQLEVVNRFVMELVSGRYEALDDAFTTVLTGTAADWHLTLEPKAGFVKSVFSSIEVSGDEYPRAITLVTKDGETTRVRLADQKPLDAVPEALTGLK</sequence>
<evidence type="ECO:0000313" key="3">
    <source>
        <dbReference type="Proteomes" id="UP000004956"/>
    </source>
</evidence>
<accession>H3KEA1</accession>
<proteinExistence type="predicted"/>
<dbReference type="STRING" id="762967.HMPREF9440_01065"/>
<comment type="caution">
    <text evidence="2">The sequence shown here is derived from an EMBL/GenBank/DDBJ whole genome shotgun (WGS) entry which is preliminary data.</text>
</comment>
<dbReference type="Proteomes" id="UP000004956">
    <property type="component" value="Unassembled WGS sequence"/>
</dbReference>
<keyword evidence="2" id="KW-0449">Lipoprotein</keyword>